<evidence type="ECO:0000313" key="3">
    <source>
        <dbReference type="Proteomes" id="UP000295705"/>
    </source>
</evidence>
<sequence length="80" mass="8077">MSEEGPEAPARPTLRIVRGEPDAAEIAALTAVLATAGGGGSADGDAPDATPRSGWARHVDLVRAPVQPGPGGWRASARPR</sequence>
<organism evidence="2 3">
    <name type="scientific">Actinomycetospora succinea</name>
    <dbReference type="NCBI Taxonomy" id="663603"/>
    <lineage>
        <taxon>Bacteria</taxon>
        <taxon>Bacillati</taxon>
        <taxon>Actinomycetota</taxon>
        <taxon>Actinomycetes</taxon>
        <taxon>Pseudonocardiales</taxon>
        <taxon>Pseudonocardiaceae</taxon>
        <taxon>Actinomycetospora</taxon>
    </lineage>
</organism>
<keyword evidence="3" id="KW-1185">Reference proteome</keyword>
<dbReference type="EMBL" id="SNYO01000001">
    <property type="protein sequence ID" value="TDQ64951.1"/>
    <property type="molecule type" value="Genomic_DNA"/>
</dbReference>
<evidence type="ECO:0000256" key="1">
    <source>
        <dbReference type="SAM" id="MobiDB-lite"/>
    </source>
</evidence>
<protein>
    <submittedName>
        <fullName evidence="2">Acyl-CoA carboxylase epsilon subunit-like protein</fullName>
    </submittedName>
</protein>
<evidence type="ECO:0000313" key="2">
    <source>
        <dbReference type="EMBL" id="TDQ64951.1"/>
    </source>
</evidence>
<dbReference type="InterPro" id="IPR032716">
    <property type="entry name" value="ACC_epsilon"/>
</dbReference>
<dbReference type="Proteomes" id="UP000295705">
    <property type="component" value="Unassembled WGS sequence"/>
</dbReference>
<gene>
    <name evidence="2" type="ORF">EV188_101200</name>
</gene>
<dbReference type="RefSeq" id="WP_133824389.1">
    <property type="nucleotide sequence ID" value="NZ_BAABHR010000045.1"/>
</dbReference>
<accession>A0A4R6VNS6</accession>
<proteinExistence type="predicted"/>
<name>A0A4R6VNS6_9PSEU</name>
<dbReference type="AlphaFoldDB" id="A0A4R6VNS6"/>
<feature type="region of interest" description="Disordered" evidence="1">
    <location>
        <begin position="36"/>
        <end position="80"/>
    </location>
</feature>
<dbReference type="GO" id="GO:0003989">
    <property type="term" value="F:acetyl-CoA carboxylase activity"/>
    <property type="evidence" value="ECO:0007669"/>
    <property type="project" value="InterPro"/>
</dbReference>
<reference evidence="2 3" key="1">
    <citation type="submission" date="2019-03" db="EMBL/GenBank/DDBJ databases">
        <title>Genomic Encyclopedia of Type Strains, Phase IV (KMG-IV): sequencing the most valuable type-strain genomes for metagenomic binning, comparative biology and taxonomic classification.</title>
        <authorList>
            <person name="Goeker M."/>
        </authorList>
    </citation>
    <scope>NUCLEOTIDE SEQUENCE [LARGE SCALE GENOMIC DNA]</scope>
    <source>
        <strain evidence="2 3">DSM 45775</strain>
    </source>
</reference>
<dbReference type="Pfam" id="PF13822">
    <property type="entry name" value="ACC_epsilon"/>
    <property type="match status" value="1"/>
</dbReference>
<dbReference type="GO" id="GO:0004658">
    <property type="term" value="F:propionyl-CoA carboxylase activity"/>
    <property type="evidence" value="ECO:0007669"/>
    <property type="project" value="InterPro"/>
</dbReference>
<comment type="caution">
    <text evidence="2">The sequence shown here is derived from an EMBL/GenBank/DDBJ whole genome shotgun (WGS) entry which is preliminary data.</text>
</comment>